<evidence type="ECO:0000256" key="6">
    <source>
        <dbReference type="ARBA" id="ARBA00023304"/>
    </source>
</evidence>
<dbReference type="InterPro" id="IPR039557">
    <property type="entry name" value="AHAS_ACT"/>
</dbReference>
<evidence type="ECO:0000313" key="12">
    <source>
        <dbReference type="Proteomes" id="UP000886751"/>
    </source>
</evidence>
<accession>A0A9D1Y5K0</accession>
<organism evidence="11 12">
    <name type="scientific">Candidatus Gemmiger excrementipullorum</name>
    <dbReference type="NCBI Taxonomy" id="2838610"/>
    <lineage>
        <taxon>Bacteria</taxon>
        <taxon>Bacillati</taxon>
        <taxon>Bacillota</taxon>
        <taxon>Clostridia</taxon>
        <taxon>Eubacteriales</taxon>
        <taxon>Gemmiger</taxon>
    </lineage>
</organism>
<dbReference type="InterPro" id="IPR027271">
    <property type="entry name" value="Acetolactate_synth/TF_NikR_C"/>
</dbReference>
<dbReference type="AlphaFoldDB" id="A0A9D1Y5K0"/>
<dbReference type="EMBL" id="DXEI01000149">
    <property type="protein sequence ID" value="HIX95775.1"/>
    <property type="molecule type" value="Genomic_DNA"/>
</dbReference>
<dbReference type="InterPro" id="IPR045865">
    <property type="entry name" value="ACT-like_dom_sf"/>
</dbReference>
<evidence type="ECO:0000256" key="8">
    <source>
        <dbReference type="RuleBase" id="RU368092"/>
    </source>
</evidence>
<keyword evidence="8 11" id="KW-0808">Transferase</keyword>
<dbReference type="GO" id="GO:0005829">
    <property type="term" value="C:cytosol"/>
    <property type="evidence" value="ECO:0007669"/>
    <property type="project" value="TreeGrafter"/>
</dbReference>
<evidence type="ECO:0000256" key="7">
    <source>
        <dbReference type="ARBA" id="ARBA00048670"/>
    </source>
</evidence>
<name>A0A9D1Y5K0_9FIRM</name>
<dbReference type="Gene3D" id="3.30.70.1150">
    <property type="entry name" value="ACT-like. Chain A, domain 2"/>
    <property type="match status" value="1"/>
</dbReference>
<dbReference type="Pfam" id="PF22629">
    <property type="entry name" value="ACT_AHAS_ss"/>
    <property type="match status" value="1"/>
</dbReference>
<dbReference type="InterPro" id="IPR054480">
    <property type="entry name" value="AHAS_small-like_ACT"/>
</dbReference>
<dbReference type="Gene3D" id="3.30.70.260">
    <property type="match status" value="1"/>
</dbReference>
<evidence type="ECO:0000259" key="10">
    <source>
        <dbReference type="PROSITE" id="PS51671"/>
    </source>
</evidence>
<dbReference type="InterPro" id="IPR002912">
    <property type="entry name" value="ACT_dom"/>
</dbReference>
<comment type="function">
    <text evidence="8">Catalyzes the conversion of 2 pyruvate molecules into acetolactate in the first common step of the biosynthetic pathway of the branched-amino acids such as leucine, isoleucine, and valine.</text>
</comment>
<dbReference type="PANTHER" id="PTHR30239">
    <property type="entry name" value="ACETOLACTATE SYNTHASE SMALL SUBUNIT"/>
    <property type="match status" value="1"/>
</dbReference>
<dbReference type="GO" id="GO:0009099">
    <property type="term" value="P:L-valine biosynthetic process"/>
    <property type="evidence" value="ECO:0007669"/>
    <property type="project" value="UniProtKB-UniRule"/>
</dbReference>
<sequence>MQTVQPTATTSPRRVISLLVDNQSGVLARVASLFNRRGFNIDTLTVSETNDPKISRITVTLRGDEQALRQLILQTERLEVTRQIFELDPANSLLRELLLLKVACDSKNRAELREIASIYKAKIIDLSPDSMVLELTGKPEKIDAFLTMFSEYEILELCRTGVTALERGGKHQHMQKPRQEVRAAQFPLPGSPSARP</sequence>
<evidence type="ECO:0000256" key="4">
    <source>
        <dbReference type="ARBA" id="ARBA00011744"/>
    </source>
</evidence>
<comment type="caution">
    <text evidence="11">The sequence shown here is derived from an EMBL/GenBank/DDBJ whole genome shotgun (WGS) entry which is preliminary data.</text>
</comment>
<comment type="catalytic activity">
    <reaction evidence="7 8">
        <text>2 pyruvate + H(+) = (2S)-2-acetolactate + CO2</text>
        <dbReference type="Rhea" id="RHEA:25249"/>
        <dbReference type="ChEBI" id="CHEBI:15361"/>
        <dbReference type="ChEBI" id="CHEBI:15378"/>
        <dbReference type="ChEBI" id="CHEBI:16526"/>
        <dbReference type="ChEBI" id="CHEBI:58476"/>
        <dbReference type="EC" id="2.2.1.6"/>
    </reaction>
</comment>
<protein>
    <recommendedName>
        <fullName evidence="8">Acetolactate synthase small subunit</fullName>
        <shortName evidence="8">AHAS</shortName>
        <shortName evidence="8">ALS</shortName>
        <ecNumber evidence="8">2.2.1.6</ecNumber>
    </recommendedName>
    <alternativeName>
        <fullName evidence="8">Acetohydroxy-acid synthase small subunit</fullName>
    </alternativeName>
</protein>
<reference evidence="11" key="2">
    <citation type="submission" date="2021-04" db="EMBL/GenBank/DDBJ databases">
        <authorList>
            <person name="Gilroy R."/>
        </authorList>
    </citation>
    <scope>NUCLEOTIDE SEQUENCE</scope>
    <source>
        <strain evidence="11">ChiHecec2B26-7398</strain>
    </source>
</reference>
<proteinExistence type="inferred from homology"/>
<dbReference type="GO" id="GO:0003984">
    <property type="term" value="F:acetolactate synthase activity"/>
    <property type="evidence" value="ECO:0007669"/>
    <property type="project" value="UniProtKB-UniRule"/>
</dbReference>
<comment type="subunit">
    <text evidence="4 8">Dimer of large and small chains.</text>
</comment>
<feature type="region of interest" description="Disordered" evidence="9">
    <location>
        <begin position="168"/>
        <end position="196"/>
    </location>
</feature>
<evidence type="ECO:0000313" key="11">
    <source>
        <dbReference type="EMBL" id="HIX95775.1"/>
    </source>
</evidence>
<dbReference type="FunFam" id="3.30.70.1150:FF:000001">
    <property type="entry name" value="Acetolactate synthase small subunit"/>
    <property type="match status" value="1"/>
</dbReference>
<feature type="domain" description="ACT" evidence="10">
    <location>
        <begin position="15"/>
        <end position="89"/>
    </location>
</feature>
<evidence type="ECO:0000256" key="5">
    <source>
        <dbReference type="ARBA" id="ARBA00022605"/>
    </source>
</evidence>
<dbReference type="GO" id="GO:0009097">
    <property type="term" value="P:isoleucine biosynthetic process"/>
    <property type="evidence" value="ECO:0007669"/>
    <property type="project" value="UniProtKB-UniRule"/>
</dbReference>
<reference evidence="11" key="1">
    <citation type="journal article" date="2021" name="PeerJ">
        <title>Extensive microbial diversity within the chicken gut microbiome revealed by metagenomics and culture.</title>
        <authorList>
            <person name="Gilroy R."/>
            <person name="Ravi A."/>
            <person name="Getino M."/>
            <person name="Pursley I."/>
            <person name="Horton D.L."/>
            <person name="Alikhan N.F."/>
            <person name="Baker D."/>
            <person name="Gharbi K."/>
            <person name="Hall N."/>
            <person name="Watson M."/>
            <person name="Adriaenssens E.M."/>
            <person name="Foster-Nyarko E."/>
            <person name="Jarju S."/>
            <person name="Secka A."/>
            <person name="Antonio M."/>
            <person name="Oren A."/>
            <person name="Chaudhuri R.R."/>
            <person name="La Ragione R."/>
            <person name="Hildebrand F."/>
            <person name="Pallen M.J."/>
        </authorList>
    </citation>
    <scope>NUCLEOTIDE SEQUENCE</scope>
    <source>
        <strain evidence="11">ChiHecec2B26-7398</strain>
    </source>
</reference>
<evidence type="ECO:0000256" key="3">
    <source>
        <dbReference type="ARBA" id="ARBA00006341"/>
    </source>
</evidence>
<dbReference type="InterPro" id="IPR004789">
    <property type="entry name" value="Acetalactate_synth_ssu"/>
</dbReference>
<comment type="pathway">
    <text evidence="1 8">Amino-acid biosynthesis; L-isoleucine biosynthesis; L-isoleucine from 2-oxobutanoate: step 1/4.</text>
</comment>
<dbReference type="Proteomes" id="UP000886751">
    <property type="component" value="Unassembled WGS sequence"/>
</dbReference>
<dbReference type="Pfam" id="PF10369">
    <property type="entry name" value="ALS_ss_C"/>
    <property type="match status" value="1"/>
</dbReference>
<dbReference type="InterPro" id="IPR019455">
    <property type="entry name" value="Acetolactate_synth_ssu_C"/>
</dbReference>
<dbReference type="NCBIfam" id="NF008864">
    <property type="entry name" value="PRK11895.1"/>
    <property type="match status" value="1"/>
</dbReference>
<keyword evidence="6 8" id="KW-0100">Branched-chain amino acid biosynthesis</keyword>
<dbReference type="PROSITE" id="PS51671">
    <property type="entry name" value="ACT"/>
    <property type="match status" value="1"/>
</dbReference>
<evidence type="ECO:0000256" key="9">
    <source>
        <dbReference type="SAM" id="MobiDB-lite"/>
    </source>
</evidence>
<dbReference type="PANTHER" id="PTHR30239:SF0">
    <property type="entry name" value="ACETOLACTATE SYNTHASE SMALL SUBUNIT 1, CHLOROPLASTIC"/>
    <property type="match status" value="1"/>
</dbReference>
<dbReference type="CDD" id="cd04878">
    <property type="entry name" value="ACT_AHAS"/>
    <property type="match status" value="1"/>
</dbReference>
<comment type="similarity">
    <text evidence="3 8">Belongs to the acetolactate synthase small subunit family.</text>
</comment>
<gene>
    <name evidence="11" type="primary">ilvN</name>
    <name evidence="11" type="ORF">H9846_10025</name>
</gene>
<evidence type="ECO:0000256" key="2">
    <source>
        <dbReference type="ARBA" id="ARBA00005025"/>
    </source>
</evidence>
<dbReference type="SUPFAM" id="SSF55021">
    <property type="entry name" value="ACT-like"/>
    <property type="match status" value="2"/>
</dbReference>
<dbReference type="GO" id="GO:1990610">
    <property type="term" value="F:acetolactate synthase regulator activity"/>
    <property type="evidence" value="ECO:0007669"/>
    <property type="project" value="UniProtKB-UniRule"/>
</dbReference>
<dbReference type="NCBIfam" id="TIGR00119">
    <property type="entry name" value="acolac_sm"/>
    <property type="match status" value="1"/>
</dbReference>
<evidence type="ECO:0000256" key="1">
    <source>
        <dbReference type="ARBA" id="ARBA00004974"/>
    </source>
</evidence>
<dbReference type="EC" id="2.2.1.6" evidence="8"/>
<keyword evidence="5 8" id="KW-0028">Amino-acid biosynthesis</keyword>
<comment type="pathway">
    <text evidence="2 8">Amino-acid biosynthesis; L-valine biosynthesis; L-valine from pyruvate: step 1/4.</text>
</comment>